<proteinExistence type="predicted"/>
<evidence type="ECO:0000256" key="1">
    <source>
        <dbReference type="SAM" id="SignalP"/>
    </source>
</evidence>
<name>A0A397P6W3_9SPHN</name>
<evidence type="ECO:0000313" key="2">
    <source>
        <dbReference type="EMBL" id="RIA44608.1"/>
    </source>
</evidence>
<feature type="chain" id="PRO_5017340728" description="DUF3108 domain-containing protein" evidence="1">
    <location>
        <begin position="23"/>
        <end position="229"/>
    </location>
</feature>
<dbReference type="Proteomes" id="UP000266568">
    <property type="component" value="Unassembled WGS sequence"/>
</dbReference>
<comment type="caution">
    <text evidence="2">The sequence shown here is derived from an EMBL/GenBank/DDBJ whole genome shotgun (WGS) entry which is preliminary data.</text>
</comment>
<dbReference type="InterPro" id="IPR021457">
    <property type="entry name" value="DUF3108"/>
</dbReference>
<sequence length="229" mass="24898">MIVTTALALAASAICPAQPAAALLQTGTFVYVDFEHGKTIGHDRIVIAAQPDGRYRFSNTAIGYADQAWTAVTRADFSPLSAVLEFGPEGHRRPMFDIRYAPGRVTGLRYPRHPAGTAPVTVHDTVGPCVIDQRIDWASVMARKLEDGARFTFQVYDPAIGISTASATVEDGGTIHVPAGDIDVFKITYRIEKKTGSEQYVVFASKALPRIMVREDFPDGVSSQLESRQ</sequence>
<accession>A0A397P6W3</accession>
<dbReference type="Pfam" id="PF11306">
    <property type="entry name" value="DUF3108"/>
    <property type="match status" value="1"/>
</dbReference>
<evidence type="ECO:0000313" key="3">
    <source>
        <dbReference type="Proteomes" id="UP000266568"/>
    </source>
</evidence>
<organism evidence="2 3">
    <name type="scientific">Hephaestia caeni</name>
    <dbReference type="NCBI Taxonomy" id="645617"/>
    <lineage>
        <taxon>Bacteria</taxon>
        <taxon>Pseudomonadati</taxon>
        <taxon>Pseudomonadota</taxon>
        <taxon>Alphaproteobacteria</taxon>
        <taxon>Sphingomonadales</taxon>
        <taxon>Sphingomonadaceae</taxon>
        <taxon>Hephaestia</taxon>
    </lineage>
</organism>
<feature type="signal peptide" evidence="1">
    <location>
        <begin position="1"/>
        <end position="22"/>
    </location>
</feature>
<protein>
    <recommendedName>
        <fullName evidence="4">DUF3108 domain-containing protein</fullName>
    </recommendedName>
</protein>
<dbReference type="EMBL" id="QXDC01000003">
    <property type="protein sequence ID" value="RIA44608.1"/>
    <property type="molecule type" value="Genomic_DNA"/>
</dbReference>
<dbReference type="AlphaFoldDB" id="A0A397P6W3"/>
<dbReference type="OrthoDB" id="9255492at2"/>
<gene>
    <name evidence="2" type="ORF">DFR49_2855</name>
</gene>
<keyword evidence="1" id="KW-0732">Signal</keyword>
<dbReference type="RefSeq" id="WP_119036240.1">
    <property type="nucleotide sequence ID" value="NZ_QXDC01000003.1"/>
</dbReference>
<keyword evidence="3" id="KW-1185">Reference proteome</keyword>
<evidence type="ECO:0008006" key="4">
    <source>
        <dbReference type="Google" id="ProtNLM"/>
    </source>
</evidence>
<reference evidence="2 3" key="1">
    <citation type="submission" date="2018-08" db="EMBL/GenBank/DDBJ databases">
        <title>Genomic Encyclopedia of Type Strains, Phase IV (KMG-IV): sequencing the most valuable type-strain genomes for metagenomic binning, comparative biology and taxonomic classification.</title>
        <authorList>
            <person name="Goeker M."/>
        </authorList>
    </citation>
    <scope>NUCLEOTIDE SEQUENCE [LARGE SCALE GENOMIC DNA]</scope>
    <source>
        <strain evidence="2 3">DSM 25527</strain>
    </source>
</reference>